<dbReference type="AlphaFoldDB" id="A0A0K2T465"/>
<proteinExistence type="predicted"/>
<name>A0A0K2T465_LEPSM</name>
<evidence type="ECO:0000313" key="1">
    <source>
        <dbReference type="EMBL" id="CDW20251.1"/>
    </source>
</evidence>
<accession>A0A0K2T465</accession>
<organism evidence="1">
    <name type="scientific">Lepeophtheirus salmonis</name>
    <name type="common">Salmon louse</name>
    <name type="synonym">Caligus salmonis</name>
    <dbReference type="NCBI Taxonomy" id="72036"/>
    <lineage>
        <taxon>Eukaryota</taxon>
        <taxon>Metazoa</taxon>
        <taxon>Ecdysozoa</taxon>
        <taxon>Arthropoda</taxon>
        <taxon>Crustacea</taxon>
        <taxon>Multicrustacea</taxon>
        <taxon>Hexanauplia</taxon>
        <taxon>Copepoda</taxon>
        <taxon>Siphonostomatoida</taxon>
        <taxon>Caligidae</taxon>
        <taxon>Lepeophtheirus</taxon>
    </lineage>
</organism>
<sequence length="127" mass="15056">MKLIYPDLVKKTSDIYLNDHGLTPWIYHLSRGGLMVPSNYFLKDWEVFDQKFKEFHLPLLDRHPKVIERFCQVLEDSFGDKYDKAILNLFAKTRTMIRIRYLNAQLEFNTGGSEKIRGKKQIGQFQV</sequence>
<dbReference type="EMBL" id="HACA01002890">
    <property type="protein sequence ID" value="CDW20251.1"/>
    <property type="molecule type" value="Transcribed_RNA"/>
</dbReference>
<reference evidence="1" key="1">
    <citation type="submission" date="2014-05" db="EMBL/GenBank/DDBJ databases">
        <authorList>
            <person name="Chronopoulou M."/>
        </authorList>
    </citation>
    <scope>NUCLEOTIDE SEQUENCE</scope>
    <source>
        <tissue evidence="1">Whole organism</tissue>
    </source>
</reference>
<protein>
    <submittedName>
        <fullName evidence="1">Putative LOC100569726 [Acyrthosiphon pisum]</fullName>
    </submittedName>
</protein>